<dbReference type="PROSITE" id="PS50929">
    <property type="entry name" value="ABC_TM1F"/>
    <property type="match status" value="1"/>
</dbReference>
<feature type="domain" description="ABC transmembrane type-1" evidence="9">
    <location>
        <begin position="100"/>
        <end position="212"/>
    </location>
</feature>
<keyword evidence="3" id="KW-0813">Transport</keyword>
<reference evidence="10 11" key="1">
    <citation type="submission" date="2024-11" db="EMBL/GenBank/DDBJ databases">
        <title>A near-complete genome assembly of Cinchona calisaya.</title>
        <authorList>
            <person name="Lian D.C."/>
            <person name="Zhao X.W."/>
            <person name="Wei L."/>
        </authorList>
    </citation>
    <scope>NUCLEOTIDE SEQUENCE [LARGE SCALE GENOMIC DNA]</scope>
    <source>
        <tissue evidence="10">Nenye</tissue>
    </source>
</reference>
<dbReference type="PANTHER" id="PTHR43394:SF16">
    <property type="entry name" value="ABC TRANSPORTER B FAMILY MEMBER 4-LIKE ISOFORM X1"/>
    <property type="match status" value="1"/>
</dbReference>
<evidence type="ECO:0000256" key="5">
    <source>
        <dbReference type="ARBA" id="ARBA00022737"/>
    </source>
</evidence>
<evidence type="ECO:0000256" key="6">
    <source>
        <dbReference type="ARBA" id="ARBA00022989"/>
    </source>
</evidence>
<dbReference type="Proteomes" id="UP001630127">
    <property type="component" value="Unassembled WGS sequence"/>
</dbReference>
<evidence type="ECO:0000313" key="11">
    <source>
        <dbReference type="Proteomes" id="UP001630127"/>
    </source>
</evidence>
<dbReference type="Pfam" id="PF00664">
    <property type="entry name" value="ABC_membrane"/>
    <property type="match status" value="1"/>
</dbReference>
<gene>
    <name evidence="10" type="ORF">ACH5RR_010891</name>
</gene>
<evidence type="ECO:0000256" key="7">
    <source>
        <dbReference type="ARBA" id="ARBA00023136"/>
    </source>
</evidence>
<proteinExistence type="inferred from homology"/>
<evidence type="ECO:0000256" key="3">
    <source>
        <dbReference type="ARBA" id="ARBA00022448"/>
    </source>
</evidence>
<dbReference type="PANTHER" id="PTHR43394">
    <property type="entry name" value="ATP-DEPENDENT PERMEASE MDL1, MITOCHONDRIAL"/>
    <property type="match status" value="1"/>
</dbReference>
<dbReference type="SUPFAM" id="SSF90123">
    <property type="entry name" value="ABC transporter transmembrane region"/>
    <property type="match status" value="1"/>
</dbReference>
<keyword evidence="4" id="KW-0812">Transmembrane</keyword>
<dbReference type="InterPro" id="IPR036640">
    <property type="entry name" value="ABC1_TM_sf"/>
</dbReference>
<dbReference type="InterPro" id="IPR011527">
    <property type="entry name" value="ABC1_TM_dom"/>
</dbReference>
<dbReference type="GO" id="GO:0016020">
    <property type="term" value="C:membrane"/>
    <property type="evidence" value="ECO:0007669"/>
    <property type="project" value="UniProtKB-SubCell"/>
</dbReference>
<evidence type="ECO:0000256" key="8">
    <source>
        <dbReference type="ARBA" id="ARBA00023180"/>
    </source>
</evidence>
<keyword evidence="8" id="KW-0325">Glycoprotein</keyword>
<evidence type="ECO:0000256" key="4">
    <source>
        <dbReference type="ARBA" id="ARBA00022692"/>
    </source>
</evidence>
<dbReference type="InterPro" id="IPR039421">
    <property type="entry name" value="Type_1_exporter"/>
</dbReference>
<evidence type="ECO:0000313" key="10">
    <source>
        <dbReference type="EMBL" id="KAL3531569.1"/>
    </source>
</evidence>
<keyword evidence="7" id="KW-0472">Membrane</keyword>
<evidence type="ECO:0000256" key="1">
    <source>
        <dbReference type="ARBA" id="ARBA00004141"/>
    </source>
</evidence>
<name>A0ABD3AK61_9GENT</name>
<dbReference type="Gene3D" id="1.20.1560.10">
    <property type="entry name" value="ABC transporter type 1, transmembrane domain"/>
    <property type="match status" value="1"/>
</dbReference>
<keyword evidence="6" id="KW-1133">Transmembrane helix</keyword>
<accession>A0ABD3AK61</accession>
<keyword evidence="11" id="KW-1185">Reference proteome</keyword>
<dbReference type="EMBL" id="JBJUIK010000004">
    <property type="protein sequence ID" value="KAL3531569.1"/>
    <property type="molecule type" value="Genomic_DNA"/>
</dbReference>
<organism evidence="10 11">
    <name type="scientific">Cinchona calisaya</name>
    <dbReference type="NCBI Taxonomy" id="153742"/>
    <lineage>
        <taxon>Eukaryota</taxon>
        <taxon>Viridiplantae</taxon>
        <taxon>Streptophyta</taxon>
        <taxon>Embryophyta</taxon>
        <taxon>Tracheophyta</taxon>
        <taxon>Spermatophyta</taxon>
        <taxon>Magnoliopsida</taxon>
        <taxon>eudicotyledons</taxon>
        <taxon>Gunneridae</taxon>
        <taxon>Pentapetalae</taxon>
        <taxon>asterids</taxon>
        <taxon>lamiids</taxon>
        <taxon>Gentianales</taxon>
        <taxon>Rubiaceae</taxon>
        <taxon>Cinchonoideae</taxon>
        <taxon>Cinchoneae</taxon>
        <taxon>Cinchona</taxon>
    </lineage>
</organism>
<comment type="subcellular location">
    <subcellularLocation>
        <location evidence="1">Membrane</location>
        <topology evidence="1">Multi-pass membrane protein</topology>
    </subcellularLocation>
</comment>
<evidence type="ECO:0000259" key="9">
    <source>
        <dbReference type="PROSITE" id="PS50929"/>
    </source>
</evidence>
<keyword evidence="5" id="KW-0677">Repeat</keyword>
<sequence>MYQQWPLVEKEYAQEKLSQLVNESTSLSFDPTVQCGKGRPSLSRQKKALISTTQDPSQFEIVEASLRHKTQQGGSDYAQASQTEGIILVVDQESMLCDESKFIQLMSTFIGSFVITFVKGWLLTLVMLSSIPPLVMAGGVMALFISRMASLGQDAYAKAATVVEQTVGSIRTVASIIGKKQVVANNNKSLENAYESGVYEGMATGLGLGSVV</sequence>
<protein>
    <recommendedName>
        <fullName evidence="9">ABC transmembrane type-1 domain-containing protein</fullName>
    </recommendedName>
</protein>
<comment type="similarity">
    <text evidence="2">Belongs to the ABC transporter superfamily. ABCB family. Multidrug resistance exporter (TC 3.A.1.201) subfamily.</text>
</comment>
<comment type="caution">
    <text evidence="10">The sequence shown here is derived from an EMBL/GenBank/DDBJ whole genome shotgun (WGS) entry which is preliminary data.</text>
</comment>
<dbReference type="AlphaFoldDB" id="A0ABD3AK61"/>
<evidence type="ECO:0000256" key="2">
    <source>
        <dbReference type="ARBA" id="ARBA00007577"/>
    </source>
</evidence>